<dbReference type="SFLD" id="SFLDG01129">
    <property type="entry name" value="C1.5:_HAD__Beta-PGM__Phosphata"/>
    <property type="match status" value="1"/>
</dbReference>
<dbReference type="PANTHER" id="PTHR43611:SF3">
    <property type="entry name" value="FLAVIN MONONUCLEOTIDE HYDROLASE 1, CHLOROPLATIC"/>
    <property type="match status" value="1"/>
</dbReference>
<dbReference type="InterPro" id="IPR036412">
    <property type="entry name" value="HAD-like_sf"/>
</dbReference>
<dbReference type="EMBL" id="BMLK01000033">
    <property type="protein sequence ID" value="GGN60904.1"/>
    <property type="molecule type" value="Genomic_DNA"/>
</dbReference>
<sequence>MDGDFRRTGYCDDIAAPAIRGGFVMSAIDAVVFDVGRVLVQWDMRQLFAKLIGDPERLDWFCSTVVTEEWHFQHDAGRDLDEMVAERKAEFPGYDDLIDAYATRFLETIPGNVPGSHEIVRELAARQVPLFAITNFASPFWREFRATEPLFDLFGDIVVSGDEKLAKPDARIFDLAARRFGLEPGAMLFIDDNPANIAAARELGWNVHHFSDAQALRADLTHRGLLG</sequence>
<evidence type="ECO:0000313" key="1">
    <source>
        <dbReference type="EMBL" id="GGN60904.1"/>
    </source>
</evidence>
<dbReference type="Proteomes" id="UP000605099">
    <property type="component" value="Unassembled WGS sequence"/>
</dbReference>
<dbReference type="NCBIfam" id="TIGR01509">
    <property type="entry name" value="HAD-SF-IA-v3"/>
    <property type="match status" value="1"/>
</dbReference>
<name>A0ABQ2K144_9SPHN</name>
<protein>
    <submittedName>
        <fullName evidence="1">Haloacid dehalogenase</fullName>
    </submittedName>
</protein>
<comment type="caution">
    <text evidence="1">The sequence shown here is derived from an EMBL/GenBank/DDBJ whole genome shotgun (WGS) entry which is preliminary data.</text>
</comment>
<dbReference type="PANTHER" id="PTHR43611">
    <property type="entry name" value="ALPHA-D-GLUCOSE 1-PHOSPHATE PHOSPHATASE"/>
    <property type="match status" value="1"/>
</dbReference>
<reference evidence="2" key="1">
    <citation type="journal article" date="2019" name="Int. J. Syst. Evol. Microbiol.">
        <title>The Global Catalogue of Microorganisms (GCM) 10K type strain sequencing project: providing services to taxonomists for standard genome sequencing and annotation.</title>
        <authorList>
            <consortium name="The Broad Institute Genomics Platform"/>
            <consortium name="The Broad Institute Genome Sequencing Center for Infectious Disease"/>
            <person name="Wu L."/>
            <person name="Ma J."/>
        </authorList>
    </citation>
    <scope>NUCLEOTIDE SEQUENCE [LARGE SCALE GENOMIC DNA]</scope>
    <source>
        <strain evidence="2">CGMCC 1.6784</strain>
    </source>
</reference>
<dbReference type="SFLD" id="SFLDS00003">
    <property type="entry name" value="Haloacid_Dehalogenase"/>
    <property type="match status" value="1"/>
</dbReference>
<dbReference type="Pfam" id="PF00702">
    <property type="entry name" value="Hydrolase"/>
    <property type="match status" value="1"/>
</dbReference>
<dbReference type="PRINTS" id="PR00413">
    <property type="entry name" value="HADHALOGNASE"/>
</dbReference>
<dbReference type="InterPro" id="IPR006439">
    <property type="entry name" value="HAD-SF_hydro_IA"/>
</dbReference>
<dbReference type="CDD" id="cd02603">
    <property type="entry name" value="HAD_sEH-N_like"/>
    <property type="match status" value="1"/>
</dbReference>
<accession>A0ABQ2K144</accession>
<evidence type="ECO:0000313" key="2">
    <source>
        <dbReference type="Proteomes" id="UP000605099"/>
    </source>
</evidence>
<gene>
    <name evidence="1" type="ORF">GCM10011349_42970</name>
</gene>
<dbReference type="NCBIfam" id="TIGR01549">
    <property type="entry name" value="HAD-SF-IA-v1"/>
    <property type="match status" value="1"/>
</dbReference>
<organism evidence="1 2">
    <name type="scientific">Novosphingobium indicum</name>
    <dbReference type="NCBI Taxonomy" id="462949"/>
    <lineage>
        <taxon>Bacteria</taxon>
        <taxon>Pseudomonadati</taxon>
        <taxon>Pseudomonadota</taxon>
        <taxon>Alphaproteobacteria</taxon>
        <taxon>Sphingomonadales</taxon>
        <taxon>Sphingomonadaceae</taxon>
        <taxon>Novosphingobium</taxon>
    </lineage>
</organism>
<keyword evidence="2" id="KW-1185">Reference proteome</keyword>
<proteinExistence type="predicted"/>
<dbReference type="Gene3D" id="3.40.50.1000">
    <property type="entry name" value="HAD superfamily/HAD-like"/>
    <property type="match status" value="1"/>
</dbReference>
<dbReference type="InterPro" id="IPR023214">
    <property type="entry name" value="HAD_sf"/>
</dbReference>
<dbReference type="SUPFAM" id="SSF56784">
    <property type="entry name" value="HAD-like"/>
    <property type="match status" value="1"/>
</dbReference>